<dbReference type="Gene3D" id="3.40.50.300">
    <property type="entry name" value="P-loop containing nucleotide triphosphate hydrolases"/>
    <property type="match status" value="1"/>
</dbReference>
<evidence type="ECO:0000256" key="2">
    <source>
        <dbReference type="ARBA" id="ARBA00023134"/>
    </source>
</evidence>
<dbReference type="SMART" id="SM00175">
    <property type="entry name" value="RAB"/>
    <property type="match status" value="1"/>
</dbReference>
<evidence type="ECO:0000313" key="4">
    <source>
        <dbReference type="Proteomes" id="UP001470230"/>
    </source>
</evidence>
<dbReference type="EMBL" id="JAPFFF010000015">
    <property type="protein sequence ID" value="KAK8866526.1"/>
    <property type="molecule type" value="Genomic_DNA"/>
</dbReference>
<dbReference type="PROSITE" id="PS51419">
    <property type="entry name" value="RAB"/>
    <property type="match status" value="1"/>
</dbReference>
<organism evidence="3 4">
    <name type="scientific">Tritrichomonas musculus</name>
    <dbReference type="NCBI Taxonomy" id="1915356"/>
    <lineage>
        <taxon>Eukaryota</taxon>
        <taxon>Metamonada</taxon>
        <taxon>Parabasalia</taxon>
        <taxon>Tritrichomonadida</taxon>
        <taxon>Tritrichomonadidae</taxon>
        <taxon>Tritrichomonas</taxon>
    </lineage>
</organism>
<dbReference type="InterPro" id="IPR001806">
    <property type="entry name" value="Small_GTPase"/>
</dbReference>
<reference evidence="3 4" key="1">
    <citation type="submission" date="2024-04" db="EMBL/GenBank/DDBJ databases">
        <title>Tritrichomonas musculus Genome.</title>
        <authorList>
            <person name="Alves-Ferreira E."/>
            <person name="Grigg M."/>
            <person name="Lorenzi H."/>
            <person name="Galac M."/>
        </authorList>
    </citation>
    <scope>NUCLEOTIDE SEQUENCE [LARGE SCALE GENOMIC DNA]</scope>
    <source>
        <strain evidence="3 4">EAF2021</strain>
    </source>
</reference>
<name>A0ABR2INN1_9EUKA</name>
<dbReference type="InterPro" id="IPR005225">
    <property type="entry name" value="Small_GTP-bd"/>
</dbReference>
<sequence length="171" mass="19608">MRRRNHAFSYDMAPTIGVGYECIDEKYDEKNVQLYLWDTAGQEQFNSVVPIYCREAKVAVIVASLTDASSVKEIDKWNRFCEESEYHPFVIVVINKIDITPDDTLSSAKKELIAKFDTIFFVSAKSGSGIDELFSFIAQTIYETSIKEHPEVSRTIELEEPESKRKKKDCC</sequence>
<dbReference type="InterPro" id="IPR050227">
    <property type="entry name" value="Rab"/>
</dbReference>
<evidence type="ECO:0008006" key="5">
    <source>
        <dbReference type="Google" id="ProtNLM"/>
    </source>
</evidence>
<dbReference type="Proteomes" id="UP001470230">
    <property type="component" value="Unassembled WGS sequence"/>
</dbReference>
<dbReference type="CDD" id="cd00154">
    <property type="entry name" value="Rab"/>
    <property type="match status" value="1"/>
</dbReference>
<dbReference type="InterPro" id="IPR027417">
    <property type="entry name" value="P-loop_NTPase"/>
</dbReference>
<keyword evidence="1" id="KW-0547">Nucleotide-binding</keyword>
<keyword evidence="2" id="KW-0342">GTP-binding</keyword>
<dbReference type="PRINTS" id="PR00449">
    <property type="entry name" value="RASTRNSFRMNG"/>
</dbReference>
<gene>
    <name evidence="3" type="ORF">M9Y10_009490</name>
</gene>
<dbReference type="SMART" id="SM00174">
    <property type="entry name" value="RHO"/>
    <property type="match status" value="1"/>
</dbReference>
<dbReference type="PANTHER" id="PTHR47977">
    <property type="entry name" value="RAS-RELATED PROTEIN RAB"/>
    <property type="match status" value="1"/>
</dbReference>
<evidence type="ECO:0000313" key="3">
    <source>
        <dbReference type="EMBL" id="KAK8866526.1"/>
    </source>
</evidence>
<keyword evidence="4" id="KW-1185">Reference proteome</keyword>
<evidence type="ECO:0000256" key="1">
    <source>
        <dbReference type="ARBA" id="ARBA00022741"/>
    </source>
</evidence>
<proteinExistence type="predicted"/>
<dbReference type="NCBIfam" id="TIGR00231">
    <property type="entry name" value="small_GTP"/>
    <property type="match status" value="1"/>
</dbReference>
<accession>A0ABR2INN1</accession>
<dbReference type="Pfam" id="PF00071">
    <property type="entry name" value="Ras"/>
    <property type="match status" value="1"/>
</dbReference>
<dbReference type="SMART" id="SM00173">
    <property type="entry name" value="RAS"/>
    <property type="match status" value="1"/>
</dbReference>
<protein>
    <recommendedName>
        <fullName evidence="5">Small GTP-binding protein</fullName>
    </recommendedName>
</protein>
<comment type="caution">
    <text evidence="3">The sequence shown here is derived from an EMBL/GenBank/DDBJ whole genome shotgun (WGS) entry which is preliminary data.</text>
</comment>
<dbReference type="SUPFAM" id="SSF52540">
    <property type="entry name" value="P-loop containing nucleoside triphosphate hydrolases"/>
    <property type="match status" value="1"/>
</dbReference>